<accession>A0A248VKQ3</accession>
<organism evidence="1 2">
    <name type="scientific">Paraburkholderia aromaticivorans</name>
    <dbReference type="NCBI Taxonomy" id="2026199"/>
    <lineage>
        <taxon>Bacteria</taxon>
        <taxon>Pseudomonadati</taxon>
        <taxon>Pseudomonadota</taxon>
        <taxon>Betaproteobacteria</taxon>
        <taxon>Burkholderiales</taxon>
        <taxon>Burkholderiaceae</taxon>
        <taxon>Paraburkholderia</taxon>
    </lineage>
</organism>
<reference evidence="1 2" key="1">
    <citation type="submission" date="2017-08" db="EMBL/GenBank/DDBJ databases">
        <title>Identification and genetic characteristics of simultaneous BTEX- and naphthalene-degrading Paraburkholderia sp. BN5 isolated from petroleum-contaminated soil.</title>
        <authorList>
            <person name="Lee Y."/>
            <person name="Jeon C.O."/>
        </authorList>
    </citation>
    <scope>NUCLEOTIDE SEQUENCE [LARGE SCALE GENOMIC DNA]</scope>
    <source>
        <strain evidence="1 2">BN5</strain>
    </source>
</reference>
<evidence type="ECO:0008006" key="3">
    <source>
        <dbReference type="Google" id="ProtNLM"/>
    </source>
</evidence>
<dbReference type="RefSeq" id="WP_095419443.1">
    <property type="nucleotide sequence ID" value="NZ_CP022989.1"/>
</dbReference>
<keyword evidence="2" id="KW-1185">Reference proteome</keyword>
<dbReference type="Proteomes" id="UP000215158">
    <property type="component" value="Chromosome 1"/>
</dbReference>
<evidence type="ECO:0000313" key="1">
    <source>
        <dbReference type="EMBL" id="ASV99432.1"/>
    </source>
</evidence>
<dbReference type="EMBL" id="CP022989">
    <property type="protein sequence ID" value="ASV99432.1"/>
    <property type="molecule type" value="Genomic_DNA"/>
</dbReference>
<dbReference type="Pfam" id="PF11453">
    <property type="entry name" value="DUF2950"/>
    <property type="match status" value="1"/>
</dbReference>
<dbReference type="OrthoDB" id="108782at2"/>
<dbReference type="AlphaFoldDB" id="A0A248VKQ3"/>
<evidence type="ECO:0000313" key="2">
    <source>
        <dbReference type="Proteomes" id="UP000215158"/>
    </source>
</evidence>
<protein>
    <recommendedName>
        <fullName evidence="3">DUF2950 domain-containing protein</fullName>
    </recommendedName>
</protein>
<sequence>MKSPLRFLAARLGAIGSAVIVALTLCLGATNAAYAQKDFKSPEEAMTAFGEAVAKNDQATLKALLGNDFRELIPPVGAELRSRFVTAWNTAHAIQASGSDRADITVGDDGWTLPIPLVKSPQGWHFDTRAGAEEMRLRRIGRNELAVIQTMLAIYDAQREYASTDHDGSGVLAYARKLSSAPGKHDGLYWPASPDEQPSPLGEAFLTAGTRNPRQAGYYGYHYKLLTSQGPHAPGGAYDYVVNGKLFGGFAVIAWPVRYGDTGIKSFMVSHDGQVYGRDLGPDSAAKAAATTSFDPAPGWTKEEP</sequence>
<dbReference type="InterPro" id="IPR021556">
    <property type="entry name" value="DUF2950"/>
</dbReference>
<proteinExistence type="predicted"/>
<name>A0A248VKQ3_9BURK</name>
<dbReference type="KEGG" id="parb:CJU94_15535"/>
<gene>
    <name evidence="1" type="ORF">CJU94_15535</name>
</gene>